<accession>A0ABR1Y0P2</accession>
<name>A0ABR1Y0P2_9PEZI</name>
<dbReference type="EMBL" id="JBBWUH010000003">
    <property type="protein sequence ID" value="KAK8173983.1"/>
    <property type="molecule type" value="Genomic_DNA"/>
</dbReference>
<organism evidence="1 2">
    <name type="scientific">Phyllosticta citrichinensis</name>
    <dbReference type="NCBI Taxonomy" id="1130410"/>
    <lineage>
        <taxon>Eukaryota</taxon>
        <taxon>Fungi</taxon>
        <taxon>Dikarya</taxon>
        <taxon>Ascomycota</taxon>
        <taxon>Pezizomycotina</taxon>
        <taxon>Dothideomycetes</taxon>
        <taxon>Dothideomycetes incertae sedis</taxon>
        <taxon>Botryosphaeriales</taxon>
        <taxon>Phyllostictaceae</taxon>
        <taxon>Phyllosticta</taxon>
    </lineage>
</organism>
<sequence length="162" mass="17628">MACQLSCRDRRVVLFCATALVQIHSIQDYNTAFPGFSSHSLKAVAQKFSLQDKVFARLDMVTSDAGLGRIPEDNWTMTVGQGAVPKSDGVLGILALKRTSRSTCVQSLRSTAWPLLEIAHATVEILRNDSFTRAGGLGLDIVSKETGKENTLSTRVCTLEIK</sequence>
<dbReference type="Proteomes" id="UP001456524">
    <property type="component" value="Unassembled WGS sequence"/>
</dbReference>
<evidence type="ECO:0000313" key="1">
    <source>
        <dbReference type="EMBL" id="KAK8173983.1"/>
    </source>
</evidence>
<protein>
    <submittedName>
        <fullName evidence="1">Uncharacterized protein</fullName>
    </submittedName>
</protein>
<proteinExistence type="predicted"/>
<comment type="caution">
    <text evidence="1">The sequence shown here is derived from an EMBL/GenBank/DDBJ whole genome shotgun (WGS) entry which is preliminary data.</text>
</comment>
<evidence type="ECO:0000313" key="2">
    <source>
        <dbReference type="Proteomes" id="UP001456524"/>
    </source>
</evidence>
<keyword evidence="2" id="KW-1185">Reference proteome</keyword>
<gene>
    <name evidence="1" type="ORF">IWX90DRAFT_159818</name>
</gene>
<reference evidence="1 2" key="1">
    <citation type="journal article" date="2022" name="G3 (Bethesda)">
        <title>Enemy or ally: a genomic approach to elucidate the lifestyle of Phyllosticta citrichinaensis.</title>
        <authorList>
            <person name="Buijs V.A."/>
            <person name="Groenewald J.Z."/>
            <person name="Haridas S."/>
            <person name="LaButti K.M."/>
            <person name="Lipzen A."/>
            <person name="Martin F.M."/>
            <person name="Barry K."/>
            <person name="Grigoriev I.V."/>
            <person name="Crous P.W."/>
            <person name="Seidl M.F."/>
        </authorList>
    </citation>
    <scope>NUCLEOTIDE SEQUENCE [LARGE SCALE GENOMIC DNA]</scope>
    <source>
        <strain evidence="1 2">CBS 129764</strain>
    </source>
</reference>